<dbReference type="FunFam" id="3.40.1650.10:FF:000005">
    <property type="entry name" value="Fucose mutarotase"/>
    <property type="match status" value="1"/>
</dbReference>
<dbReference type="EC" id="5.1.3.29" evidence="23"/>
<dbReference type="SUPFAM" id="SSF102546">
    <property type="entry name" value="RbsD-like"/>
    <property type="match status" value="1"/>
</dbReference>
<dbReference type="GO" id="GO:0005739">
    <property type="term" value="C:mitochondrion"/>
    <property type="evidence" value="ECO:0007669"/>
    <property type="project" value="UniProtKB-SubCell"/>
</dbReference>
<dbReference type="InterPro" id="IPR023750">
    <property type="entry name" value="RbsD-like_sf"/>
</dbReference>
<evidence type="ECO:0000256" key="19">
    <source>
        <dbReference type="ARBA" id="ARBA00036370"/>
    </source>
</evidence>
<evidence type="ECO:0000256" key="22">
    <source>
        <dbReference type="ARBA" id="ARBA00038629"/>
    </source>
</evidence>
<comment type="similarity">
    <text evidence="29">Belongs to the RbsD / FucU family.</text>
</comment>
<dbReference type="GO" id="GO:0005829">
    <property type="term" value="C:cytosol"/>
    <property type="evidence" value="ECO:0007669"/>
    <property type="project" value="UniProtKB-ARBA"/>
</dbReference>
<evidence type="ECO:0000256" key="23">
    <source>
        <dbReference type="ARBA" id="ARBA00038859"/>
    </source>
</evidence>
<comment type="catalytic activity">
    <reaction evidence="17">
        <text>alpha-L-fucose = beta-L-fucose</text>
        <dbReference type="Rhea" id="RHEA:25580"/>
        <dbReference type="ChEBI" id="CHEBI:42548"/>
        <dbReference type="ChEBI" id="CHEBI:42589"/>
        <dbReference type="EC" id="5.1.3.29"/>
    </reaction>
</comment>
<dbReference type="GO" id="GO:0003676">
    <property type="term" value="F:nucleic acid binding"/>
    <property type="evidence" value="ECO:0007669"/>
    <property type="project" value="InterPro"/>
</dbReference>
<comment type="catalytic activity">
    <reaction evidence="18">
        <text>(3E)-hexenoyl-CoA = (2E)-hexenoyl-CoA</text>
        <dbReference type="Rhea" id="RHEA:45736"/>
        <dbReference type="ChEBI" id="CHEBI:62077"/>
        <dbReference type="ChEBI" id="CHEBI:84790"/>
    </reaction>
    <physiologicalReaction direction="left-to-right" evidence="18">
        <dbReference type="Rhea" id="RHEA:45737"/>
    </physiologicalReaction>
</comment>
<dbReference type="Pfam" id="PF00078">
    <property type="entry name" value="RVT_1"/>
    <property type="match status" value="1"/>
</dbReference>
<dbReference type="InterPro" id="IPR007721">
    <property type="entry name" value="RbsD_FucU"/>
</dbReference>
<sequence>MEAPRTACGGQYEYILVEKRGENQDVGYIQLNRPKALNALCDGLMLELGKALDAFEADGTVGAIVLTGSDRAFAAGADIKEMQNRTFQECYAGNFLAHWNRVSTIKKPVIAAVNGFALGGGCELAMMCDIIFAGEKAQFGQPEILLGTIPGAGGTQRLTRAVGKSLAMEMVLTGDRITAQEAKQSGLVSKICPVDQLVSEAIKCGEKIAANSKIVSAMAKEAVNAAYELTLAEGNRLEKRLFHSTFATLTTLGLNTSLCNWILDFLTGRPQVVRALKTITDYKGKHSRELPSDTSLPDELNHFYARFKASNTEACMRASAVPDDYVITLSVADVMPSKLITKLTTLGLNTSLCNWILDFLMGRPQVVRVGNNTSATLILNTGAPQGCVLSPLLYSLVTHDCIARHDSKTIITFSDDTTCMSFSQGLEPFNKTTKQLLETALRSWSESTGGAGKRQVKGRQRSVIQNRVQKIMRNKILWSDETKIEHNGLNARRHVWRKPGTIPTVKHRGGGIMLWGCFSGAGTGRLVRIKGKINGAKYRENLDENLLQSAQDLRLGPITKLLFALAKMGHGDELVLADTNFPTSSTCTCGPIEIRADGLGAAELLEAILKLLPLDTYVPSPAAVMELVDSDKKRGLATPVWDIFRQKLAHAGVQAPLEKVERFAFYERAKKAFAVVATGETALYGCLILKKGVIPGELLD</sequence>
<evidence type="ECO:0000256" key="9">
    <source>
        <dbReference type="ARBA" id="ARBA00023098"/>
    </source>
</evidence>
<dbReference type="InterPro" id="IPR029045">
    <property type="entry name" value="ClpP/crotonase-like_dom_sf"/>
</dbReference>
<comment type="catalytic activity">
    <reaction evidence="15">
        <text>a (3E)-enoyl-CoA = a 4-saturated (2E)-enoyl-CoA</text>
        <dbReference type="Rhea" id="RHEA:45228"/>
        <dbReference type="ChEBI" id="CHEBI:58521"/>
        <dbReference type="ChEBI" id="CHEBI:85097"/>
        <dbReference type="EC" id="5.3.3.8"/>
    </reaction>
    <physiologicalReaction direction="left-to-right" evidence="15">
        <dbReference type="Rhea" id="RHEA:45229"/>
    </physiologicalReaction>
</comment>
<dbReference type="AlphaFoldDB" id="A0AAN8KKS2"/>
<dbReference type="GO" id="GO:0036373">
    <property type="term" value="F:L-fucose mutarotase activity"/>
    <property type="evidence" value="ECO:0007669"/>
    <property type="project" value="UniProtKB-EC"/>
</dbReference>
<comment type="subunit">
    <text evidence="22">Homohexamer; dimer of trimers.</text>
</comment>
<dbReference type="Gene3D" id="3.90.226.10">
    <property type="entry name" value="2-enoyl-CoA Hydratase, Chain A, domain 1"/>
    <property type="match status" value="1"/>
</dbReference>
<evidence type="ECO:0000256" key="12">
    <source>
        <dbReference type="ARBA" id="ARBA00023239"/>
    </source>
</evidence>
<protein>
    <recommendedName>
        <fullName evidence="24">Enoyl-CoA hydratase, mitochondrial</fullName>
        <ecNumber evidence="5">4.2.1.17</ecNumber>
        <ecNumber evidence="23">5.1.3.29</ecNumber>
        <ecNumber evidence="4">5.3.3.8</ecNumber>
    </recommendedName>
    <alternativeName>
        <fullName evidence="26">Enoyl-CoA hydratase 1</fullName>
    </alternativeName>
    <alternativeName>
        <fullName evidence="30">Fucose mutarotase</fullName>
    </alternativeName>
    <alternativeName>
        <fullName evidence="25">Short-chain enoyl-CoA hydratase</fullName>
    </alternativeName>
</protein>
<evidence type="ECO:0000256" key="30">
    <source>
        <dbReference type="ARBA" id="ARBA00071027"/>
    </source>
</evidence>
<evidence type="ECO:0000256" key="1">
    <source>
        <dbReference type="ARBA" id="ARBA00004173"/>
    </source>
</evidence>
<evidence type="ECO:0000256" key="31">
    <source>
        <dbReference type="RuleBase" id="RU003707"/>
    </source>
</evidence>
<evidence type="ECO:0000259" key="32">
    <source>
        <dbReference type="Pfam" id="PF00078"/>
    </source>
</evidence>
<dbReference type="Gene3D" id="1.10.12.10">
    <property type="entry name" value="Lyase 2-enoyl-coa Hydratase, Chain A, domain 2"/>
    <property type="match status" value="1"/>
</dbReference>
<dbReference type="GO" id="GO:0048029">
    <property type="term" value="F:monosaccharide binding"/>
    <property type="evidence" value="ECO:0007669"/>
    <property type="project" value="InterPro"/>
</dbReference>
<dbReference type="InterPro" id="IPR014748">
    <property type="entry name" value="Enoyl-CoA_hydra_C"/>
</dbReference>
<dbReference type="InterPro" id="IPR036397">
    <property type="entry name" value="RNaseH_sf"/>
</dbReference>
<keyword evidence="7" id="KW-0809">Transit peptide</keyword>
<dbReference type="CDD" id="cd06558">
    <property type="entry name" value="crotonase-like"/>
    <property type="match status" value="1"/>
</dbReference>
<evidence type="ECO:0000256" key="11">
    <source>
        <dbReference type="ARBA" id="ARBA00023235"/>
    </source>
</evidence>
<comment type="catalytic activity">
    <reaction evidence="16">
        <text>3-hydroxypropanoyl-CoA = acryloyl-CoA + H2O</text>
        <dbReference type="Rhea" id="RHEA:26518"/>
        <dbReference type="ChEBI" id="CHEBI:15377"/>
        <dbReference type="ChEBI" id="CHEBI:57367"/>
        <dbReference type="ChEBI" id="CHEBI:58528"/>
    </reaction>
    <physiologicalReaction direction="right-to-left" evidence="16">
        <dbReference type="Rhea" id="RHEA:26520"/>
    </physiologicalReaction>
</comment>
<dbReference type="Pfam" id="PF05025">
    <property type="entry name" value="RbsD_FucU"/>
    <property type="match status" value="1"/>
</dbReference>
<keyword evidence="11" id="KW-0413">Isomerase</keyword>
<evidence type="ECO:0000256" key="14">
    <source>
        <dbReference type="ARBA" id="ARBA00035854"/>
    </source>
</evidence>
<dbReference type="InterPro" id="IPR001753">
    <property type="entry name" value="Enoyl-CoA_hydra/iso"/>
</dbReference>
<evidence type="ECO:0000256" key="17">
    <source>
        <dbReference type="ARBA" id="ARBA00036324"/>
    </source>
</evidence>
<evidence type="ECO:0000256" key="16">
    <source>
        <dbReference type="ARBA" id="ARBA00036137"/>
    </source>
</evidence>
<comment type="similarity">
    <text evidence="3 31">Belongs to the enoyl-CoA hydratase/isomerase family.</text>
</comment>
<comment type="pathway">
    <text evidence="2">Lipid metabolism; fatty acid beta-oxidation.</text>
</comment>
<dbReference type="SUPFAM" id="SSF52096">
    <property type="entry name" value="ClpP/crotonase"/>
    <property type="match status" value="1"/>
</dbReference>
<comment type="catalytic activity">
    <reaction evidence="21">
        <text>(3S)-3-hydroxybutanoyl-CoA = (2E)-butenoyl-CoA + H2O</text>
        <dbReference type="Rhea" id="RHEA:26558"/>
        <dbReference type="ChEBI" id="CHEBI:15377"/>
        <dbReference type="ChEBI" id="CHEBI:57316"/>
        <dbReference type="ChEBI" id="CHEBI:57332"/>
    </reaction>
    <physiologicalReaction direction="right-to-left" evidence="21">
        <dbReference type="Rhea" id="RHEA:26560"/>
    </physiologicalReaction>
</comment>
<comment type="catalytic activity">
    <reaction evidence="19">
        <text>(3S)-hydroxyhexanoyl-CoA = (2E)-hexenoyl-CoA + H2O</text>
        <dbReference type="Rhea" id="RHEA:30547"/>
        <dbReference type="ChEBI" id="CHEBI:15377"/>
        <dbReference type="ChEBI" id="CHEBI:62075"/>
        <dbReference type="ChEBI" id="CHEBI:62077"/>
    </reaction>
    <physiologicalReaction direction="right-to-left" evidence="19">
        <dbReference type="Rhea" id="RHEA:30549"/>
    </physiologicalReaction>
</comment>
<comment type="subcellular location">
    <subcellularLocation>
        <location evidence="1">Mitochondrion</location>
    </subcellularLocation>
</comment>
<dbReference type="FunFam" id="3.90.226.10:FF:000213">
    <property type="entry name" value="Enoyl-CoA hydratase, mitochondrial"/>
    <property type="match status" value="1"/>
</dbReference>
<organism evidence="33 34">
    <name type="scientific">Coregonus suidteri</name>
    <dbReference type="NCBI Taxonomy" id="861788"/>
    <lineage>
        <taxon>Eukaryota</taxon>
        <taxon>Metazoa</taxon>
        <taxon>Chordata</taxon>
        <taxon>Craniata</taxon>
        <taxon>Vertebrata</taxon>
        <taxon>Euteleostomi</taxon>
        <taxon>Actinopterygii</taxon>
        <taxon>Neopterygii</taxon>
        <taxon>Teleostei</taxon>
        <taxon>Protacanthopterygii</taxon>
        <taxon>Salmoniformes</taxon>
        <taxon>Salmonidae</taxon>
        <taxon>Coregoninae</taxon>
        <taxon>Coregonus</taxon>
    </lineage>
</organism>
<comment type="caution">
    <text evidence="33">The sequence shown here is derived from an EMBL/GenBank/DDBJ whole genome shotgun (WGS) entry which is preliminary data.</text>
</comment>
<gene>
    <name evidence="33" type="ORF">J4Q44_G00356890</name>
</gene>
<evidence type="ECO:0000256" key="5">
    <source>
        <dbReference type="ARBA" id="ARBA00012076"/>
    </source>
</evidence>
<evidence type="ECO:0000256" key="3">
    <source>
        <dbReference type="ARBA" id="ARBA00005254"/>
    </source>
</evidence>
<dbReference type="GO" id="GO:0006635">
    <property type="term" value="P:fatty acid beta-oxidation"/>
    <property type="evidence" value="ECO:0007669"/>
    <property type="project" value="TreeGrafter"/>
</dbReference>
<dbReference type="PROSITE" id="PS00166">
    <property type="entry name" value="ENOYL_COA_HYDRATASE"/>
    <property type="match status" value="1"/>
</dbReference>
<evidence type="ECO:0000313" key="34">
    <source>
        <dbReference type="Proteomes" id="UP001356427"/>
    </source>
</evidence>
<dbReference type="EC" id="5.3.3.8" evidence="4"/>
<dbReference type="Gene3D" id="3.40.1650.10">
    <property type="entry name" value="RbsD-like domain"/>
    <property type="match status" value="1"/>
</dbReference>
<keyword evidence="6" id="KW-0276">Fatty acid metabolism</keyword>
<evidence type="ECO:0000256" key="2">
    <source>
        <dbReference type="ARBA" id="ARBA00005005"/>
    </source>
</evidence>
<evidence type="ECO:0000256" key="25">
    <source>
        <dbReference type="ARBA" id="ARBA00041421"/>
    </source>
</evidence>
<evidence type="ECO:0000256" key="6">
    <source>
        <dbReference type="ARBA" id="ARBA00022832"/>
    </source>
</evidence>
<evidence type="ECO:0000256" key="10">
    <source>
        <dbReference type="ARBA" id="ARBA00023128"/>
    </source>
</evidence>
<dbReference type="PANTHER" id="PTHR11941:SF54">
    <property type="entry name" value="ENOYL-COA HYDRATASE, MITOCHONDRIAL"/>
    <property type="match status" value="1"/>
</dbReference>
<dbReference type="EC" id="4.2.1.17" evidence="5"/>
<feature type="domain" description="Reverse transcriptase" evidence="32">
    <location>
        <begin position="335"/>
        <end position="423"/>
    </location>
</feature>
<accession>A0AAN8KKS2</accession>
<name>A0AAN8KKS2_9TELE</name>
<comment type="catalytic activity">
    <reaction evidence="14">
        <text>a (3S)-3-hydroxyacyl-CoA = a (2E)-enoyl-CoA + H2O</text>
        <dbReference type="Rhea" id="RHEA:16105"/>
        <dbReference type="ChEBI" id="CHEBI:15377"/>
        <dbReference type="ChEBI" id="CHEBI:57318"/>
        <dbReference type="ChEBI" id="CHEBI:58856"/>
        <dbReference type="EC" id="4.2.1.17"/>
    </reaction>
    <physiologicalReaction direction="right-to-left" evidence="14">
        <dbReference type="Rhea" id="RHEA:16107"/>
    </physiologicalReaction>
</comment>
<evidence type="ECO:0000256" key="24">
    <source>
        <dbReference type="ARBA" id="ARBA00041110"/>
    </source>
</evidence>
<dbReference type="GO" id="GO:0005996">
    <property type="term" value="P:monosaccharide metabolic process"/>
    <property type="evidence" value="ECO:0007669"/>
    <property type="project" value="InterPro"/>
</dbReference>
<dbReference type="GO" id="GO:0004300">
    <property type="term" value="F:enoyl-CoA hydratase activity"/>
    <property type="evidence" value="ECO:0007669"/>
    <property type="project" value="UniProtKB-EC"/>
</dbReference>
<keyword evidence="34" id="KW-1185">Reference proteome</keyword>
<dbReference type="GO" id="GO:0004165">
    <property type="term" value="F:delta(3)-delta(2)-enoyl-CoA isomerase activity"/>
    <property type="evidence" value="ECO:0007669"/>
    <property type="project" value="UniProtKB-EC"/>
</dbReference>
<evidence type="ECO:0000313" key="33">
    <source>
        <dbReference type="EMBL" id="KAK6293363.1"/>
    </source>
</evidence>
<comment type="catalytic activity">
    <reaction evidence="27">
        <text>2-methylpropenoyl-CoA + H2O = (S)-3-hydroxyisobutanoyl-CoA</text>
        <dbReference type="Rhea" id="RHEA:31175"/>
        <dbReference type="ChEBI" id="CHEBI:15377"/>
        <dbReference type="ChEBI" id="CHEBI:62500"/>
        <dbReference type="ChEBI" id="CHEBI:62611"/>
    </reaction>
    <physiologicalReaction direction="left-to-right" evidence="27">
        <dbReference type="Rhea" id="RHEA:31176"/>
    </physiologicalReaction>
</comment>
<evidence type="ECO:0000256" key="26">
    <source>
        <dbReference type="ARBA" id="ARBA00042381"/>
    </source>
</evidence>
<proteinExistence type="inferred from homology"/>
<evidence type="ECO:0000256" key="27">
    <source>
        <dbReference type="ARBA" id="ARBA00051535"/>
    </source>
</evidence>
<evidence type="ECO:0000256" key="28">
    <source>
        <dbReference type="ARBA" id="ARBA00052675"/>
    </source>
</evidence>
<comment type="catalytic activity">
    <reaction evidence="28">
        <text>3-hydroxyisovaleryl-CoA = 3-methylbut-2-enoyl-CoA + H2O</text>
        <dbReference type="Rhea" id="RHEA:31079"/>
        <dbReference type="ChEBI" id="CHEBI:15377"/>
        <dbReference type="ChEBI" id="CHEBI:57344"/>
        <dbReference type="ChEBI" id="CHEBI:62555"/>
    </reaction>
    <physiologicalReaction direction="right-to-left" evidence="28">
        <dbReference type="Rhea" id="RHEA:31081"/>
    </physiologicalReaction>
</comment>
<evidence type="ECO:0000256" key="29">
    <source>
        <dbReference type="ARBA" id="ARBA00060728"/>
    </source>
</evidence>
<dbReference type="Pfam" id="PF00378">
    <property type="entry name" value="ECH_1"/>
    <property type="match status" value="1"/>
</dbReference>
<dbReference type="Proteomes" id="UP001356427">
    <property type="component" value="Unassembled WGS sequence"/>
</dbReference>
<evidence type="ECO:0000256" key="7">
    <source>
        <dbReference type="ARBA" id="ARBA00022946"/>
    </source>
</evidence>
<dbReference type="EMBL" id="JAGTTL010000036">
    <property type="protein sequence ID" value="KAK6293363.1"/>
    <property type="molecule type" value="Genomic_DNA"/>
</dbReference>
<evidence type="ECO:0000256" key="8">
    <source>
        <dbReference type="ARBA" id="ARBA00022990"/>
    </source>
</evidence>
<dbReference type="InterPro" id="IPR000477">
    <property type="entry name" value="RT_dom"/>
</dbReference>
<evidence type="ECO:0000256" key="18">
    <source>
        <dbReference type="ARBA" id="ARBA00036353"/>
    </source>
</evidence>
<keyword evidence="9" id="KW-0443">Lipid metabolism</keyword>
<keyword evidence="12" id="KW-0456">Lyase</keyword>
<comment type="catalytic activity">
    <reaction evidence="20">
        <text>3-hydroxybutanoyl-CoA = (2E)-butenoyl-CoA + H2O</text>
        <dbReference type="Rhea" id="RHEA:45584"/>
        <dbReference type="ChEBI" id="CHEBI:15377"/>
        <dbReference type="ChEBI" id="CHEBI:57332"/>
        <dbReference type="ChEBI" id="CHEBI:78611"/>
    </reaction>
    <physiologicalReaction direction="right-to-left" evidence="20">
        <dbReference type="Rhea" id="RHEA:45586"/>
    </physiologicalReaction>
</comment>
<keyword evidence="10" id="KW-0496">Mitochondrion</keyword>
<reference evidence="33 34" key="1">
    <citation type="submission" date="2021-04" db="EMBL/GenBank/DDBJ databases">
        <authorList>
            <person name="De Guttry C."/>
            <person name="Zahm M."/>
            <person name="Klopp C."/>
            <person name="Cabau C."/>
            <person name="Louis A."/>
            <person name="Berthelot C."/>
            <person name="Parey E."/>
            <person name="Roest Crollius H."/>
            <person name="Montfort J."/>
            <person name="Robinson-Rechavi M."/>
            <person name="Bucao C."/>
            <person name="Bouchez O."/>
            <person name="Gislard M."/>
            <person name="Lluch J."/>
            <person name="Milhes M."/>
            <person name="Lampietro C."/>
            <person name="Lopez Roques C."/>
            <person name="Donnadieu C."/>
            <person name="Braasch I."/>
            <person name="Desvignes T."/>
            <person name="Postlethwait J."/>
            <person name="Bobe J."/>
            <person name="Wedekind C."/>
            <person name="Guiguen Y."/>
        </authorList>
    </citation>
    <scope>NUCLEOTIDE SEQUENCE [LARGE SCALE GENOMIC DNA]</scope>
    <source>
        <strain evidence="33">Cs_M1</strain>
        <tissue evidence="33">Blood</tissue>
    </source>
</reference>
<dbReference type="Gene3D" id="3.30.420.10">
    <property type="entry name" value="Ribonuclease H-like superfamily/Ribonuclease H"/>
    <property type="match status" value="1"/>
</dbReference>
<comment type="catalytic activity">
    <reaction evidence="13">
        <text>(3S)-hydroxydecanoyl-CoA = (2E)-decenoyl-CoA + H2O</text>
        <dbReference type="Rhea" id="RHEA:31191"/>
        <dbReference type="ChEBI" id="CHEBI:15377"/>
        <dbReference type="ChEBI" id="CHEBI:61406"/>
        <dbReference type="ChEBI" id="CHEBI:62616"/>
    </reaction>
    <physiologicalReaction direction="right-to-left" evidence="13">
        <dbReference type="Rhea" id="RHEA:31193"/>
    </physiologicalReaction>
</comment>
<evidence type="ECO:0000256" key="4">
    <source>
        <dbReference type="ARBA" id="ARBA00012064"/>
    </source>
</evidence>
<dbReference type="PANTHER" id="PTHR11941">
    <property type="entry name" value="ENOYL-COA HYDRATASE-RELATED"/>
    <property type="match status" value="1"/>
</dbReference>
<keyword evidence="8" id="KW-0007">Acetylation</keyword>
<evidence type="ECO:0000256" key="15">
    <source>
        <dbReference type="ARBA" id="ARBA00035949"/>
    </source>
</evidence>
<dbReference type="InterPro" id="IPR018376">
    <property type="entry name" value="Enoyl-CoA_hyd/isom_CS"/>
</dbReference>
<evidence type="ECO:0000256" key="20">
    <source>
        <dbReference type="ARBA" id="ARBA00036643"/>
    </source>
</evidence>
<evidence type="ECO:0000256" key="13">
    <source>
        <dbReference type="ARBA" id="ARBA00035760"/>
    </source>
</evidence>
<evidence type="ECO:0000256" key="21">
    <source>
        <dbReference type="ARBA" id="ARBA00036765"/>
    </source>
</evidence>